<evidence type="ECO:0000313" key="1">
    <source>
        <dbReference type="EMBL" id="CRG84174.1"/>
    </source>
</evidence>
<proteinExistence type="predicted"/>
<dbReference type="OMA" id="PEDDQFM"/>
<keyword evidence="2" id="KW-1185">Reference proteome</keyword>
<dbReference type="AlphaFoldDB" id="A0A0U1LMA3"/>
<sequence>MPLVKIDVIKGERLPKELKELADVVQEVMLKHFNAPERDRYQIITQHEPYELICEDTNLGLNRSNKLVILHIFQQGRNSEQKKALYKALHEQLSEVCGLSGEDLIISCAENTKSDWSFGMGEAQFLTGTL</sequence>
<dbReference type="PANTHER" id="PTHR38460">
    <property type="entry name" value="TAUTOMERASE YOLI-RELATED"/>
    <property type="match status" value="1"/>
</dbReference>
<evidence type="ECO:0000313" key="2">
    <source>
        <dbReference type="Proteomes" id="UP000054383"/>
    </source>
</evidence>
<dbReference type="SUPFAM" id="SSF55331">
    <property type="entry name" value="Tautomerase/MIF"/>
    <property type="match status" value="1"/>
</dbReference>
<dbReference type="Proteomes" id="UP000054383">
    <property type="component" value="Unassembled WGS sequence"/>
</dbReference>
<dbReference type="Gene3D" id="3.30.429.10">
    <property type="entry name" value="Macrophage Migration Inhibitory Factor"/>
    <property type="match status" value="1"/>
</dbReference>
<gene>
    <name evidence="1" type="primary">msaD</name>
    <name evidence="1" type="ORF">PISL3812_01497</name>
</gene>
<dbReference type="EMBL" id="CVMT01000001">
    <property type="protein sequence ID" value="CRG84174.1"/>
    <property type="molecule type" value="Genomic_DNA"/>
</dbReference>
<dbReference type="Pfam" id="PF14552">
    <property type="entry name" value="Tautomerase_2"/>
    <property type="match status" value="1"/>
</dbReference>
<name>A0A0U1LMA3_TALIS</name>
<organism evidence="1 2">
    <name type="scientific">Talaromyces islandicus</name>
    <name type="common">Penicillium islandicum</name>
    <dbReference type="NCBI Taxonomy" id="28573"/>
    <lineage>
        <taxon>Eukaryota</taxon>
        <taxon>Fungi</taxon>
        <taxon>Dikarya</taxon>
        <taxon>Ascomycota</taxon>
        <taxon>Pezizomycotina</taxon>
        <taxon>Eurotiomycetes</taxon>
        <taxon>Eurotiomycetidae</taxon>
        <taxon>Eurotiales</taxon>
        <taxon>Trichocomaceae</taxon>
        <taxon>Talaromyces</taxon>
        <taxon>Talaromyces sect. Islandici</taxon>
    </lineage>
</organism>
<dbReference type="PANTHER" id="PTHR38460:SF1">
    <property type="entry name" value="TAUTOMERASE YOLI-RELATED"/>
    <property type="match status" value="1"/>
</dbReference>
<dbReference type="OrthoDB" id="1686145at2759"/>
<reference evidence="1 2" key="1">
    <citation type="submission" date="2015-04" db="EMBL/GenBank/DDBJ databases">
        <authorList>
            <person name="Syromyatnikov M.Y."/>
            <person name="Popov V.N."/>
        </authorList>
    </citation>
    <scope>NUCLEOTIDE SEQUENCE [LARGE SCALE GENOMIC DNA]</scope>
    <source>
        <strain evidence="1">WF-38-12</strain>
    </source>
</reference>
<protein>
    <submittedName>
        <fullName evidence="1">4-oxalocrotonate tautomerase</fullName>
    </submittedName>
</protein>
<accession>A0A0U1LMA3</accession>
<dbReference type="InterPro" id="IPR037479">
    <property type="entry name" value="Tauto_MSAD"/>
</dbReference>
<dbReference type="InterPro" id="IPR014347">
    <property type="entry name" value="Tautomerase/MIF_sf"/>
</dbReference>